<organism evidence="1">
    <name type="scientific">marine sediment metagenome</name>
    <dbReference type="NCBI Taxonomy" id="412755"/>
    <lineage>
        <taxon>unclassified sequences</taxon>
        <taxon>metagenomes</taxon>
        <taxon>ecological metagenomes</taxon>
    </lineage>
</organism>
<evidence type="ECO:0000313" key="1">
    <source>
        <dbReference type="EMBL" id="KKM73855.1"/>
    </source>
</evidence>
<evidence type="ECO:0008006" key="2">
    <source>
        <dbReference type="Google" id="ProtNLM"/>
    </source>
</evidence>
<reference evidence="1" key="1">
    <citation type="journal article" date="2015" name="Nature">
        <title>Complex archaea that bridge the gap between prokaryotes and eukaryotes.</title>
        <authorList>
            <person name="Spang A."/>
            <person name="Saw J.H."/>
            <person name="Jorgensen S.L."/>
            <person name="Zaremba-Niedzwiedzka K."/>
            <person name="Martijn J."/>
            <person name="Lind A.E."/>
            <person name="van Eijk R."/>
            <person name="Schleper C."/>
            <person name="Guy L."/>
            <person name="Ettema T.J."/>
        </authorList>
    </citation>
    <scope>NUCLEOTIDE SEQUENCE</scope>
</reference>
<dbReference type="SUPFAM" id="SSF54001">
    <property type="entry name" value="Cysteine proteinases"/>
    <property type="match status" value="1"/>
</dbReference>
<dbReference type="InterPro" id="IPR038765">
    <property type="entry name" value="Papain-like_cys_pep_sf"/>
</dbReference>
<dbReference type="AlphaFoldDB" id="A0A0F9MB21"/>
<name>A0A0F9MB21_9ZZZZ</name>
<proteinExistence type="predicted"/>
<accession>A0A0F9MB21</accession>
<dbReference type="EMBL" id="LAZR01009234">
    <property type="protein sequence ID" value="KKM73855.1"/>
    <property type="molecule type" value="Genomic_DNA"/>
</dbReference>
<gene>
    <name evidence="1" type="ORF">LCGC14_1406180</name>
</gene>
<sequence length="143" mass="16373">MSTSPTAFAPENKGLPIEPFIRQIKAQEIIKEINEPVIQTEELLEASKKVSDYTLCSCVAYARSISPFQPPIMPYARDMLVNQTEPKIGAWVKLREGNLGHLGIVIQITEDLVRIDEANFEPCKRQRRVLERDDPIIIGYYWE</sequence>
<protein>
    <recommendedName>
        <fullName evidence="2">Peptidase C51 domain-containing protein</fullName>
    </recommendedName>
</protein>
<comment type="caution">
    <text evidence="1">The sequence shown here is derived from an EMBL/GenBank/DDBJ whole genome shotgun (WGS) entry which is preliminary data.</text>
</comment>